<protein>
    <submittedName>
        <fullName evidence="4">Uncharacterized protein</fullName>
    </submittedName>
</protein>
<gene>
    <name evidence="4" type="ORF">GWI33_023116</name>
    <name evidence="3" type="ORF">GWI33_023117</name>
</gene>
<dbReference type="SUPFAM" id="SSF57424">
    <property type="entry name" value="LDL receptor-like module"/>
    <property type="match status" value="1"/>
</dbReference>
<reference evidence="4" key="1">
    <citation type="submission" date="2020-08" db="EMBL/GenBank/DDBJ databases">
        <title>Genome sequencing and assembly of the red palm weevil Rhynchophorus ferrugineus.</title>
        <authorList>
            <person name="Dias G.B."/>
            <person name="Bergman C.M."/>
            <person name="Manee M."/>
        </authorList>
    </citation>
    <scope>NUCLEOTIDE SEQUENCE</scope>
    <source>
        <strain evidence="4">AA-2017</strain>
        <tissue evidence="4">Whole larva</tissue>
    </source>
</reference>
<dbReference type="AlphaFoldDB" id="A0A834HMZ7"/>
<accession>A0A834HMZ7</accession>
<dbReference type="Proteomes" id="UP000625711">
    <property type="component" value="Unassembled WGS sequence"/>
</dbReference>
<dbReference type="SMART" id="SM00192">
    <property type="entry name" value="LDLa"/>
    <property type="match status" value="1"/>
</dbReference>
<dbReference type="OrthoDB" id="7635222at2759"/>
<name>A0A834HMZ7_RHYFE</name>
<evidence type="ECO:0000256" key="2">
    <source>
        <dbReference type="PROSITE-ProRule" id="PRU00124"/>
    </source>
</evidence>
<feature type="non-terminal residue" evidence="4">
    <location>
        <position position="66"/>
    </location>
</feature>
<dbReference type="Gene3D" id="4.10.400.10">
    <property type="entry name" value="Low-density Lipoprotein Receptor"/>
    <property type="match status" value="1"/>
</dbReference>
<evidence type="ECO:0000313" key="4">
    <source>
        <dbReference type="EMBL" id="KAF7264518.1"/>
    </source>
</evidence>
<comment type="caution">
    <text evidence="2">Lacks conserved residue(s) required for the propagation of feature annotation.</text>
</comment>
<comment type="caution">
    <text evidence="4">The sequence shown here is derived from an EMBL/GenBank/DDBJ whole genome shotgun (WGS) entry which is preliminary data.</text>
</comment>
<organism evidence="4 5">
    <name type="scientific">Rhynchophorus ferrugineus</name>
    <name type="common">Red palm weevil</name>
    <name type="synonym">Curculio ferrugineus</name>
    <dbReference type="NCBI Taxonomy" id="354439"/>
    <lineage>
        <taxon>Eukaryota</taxon>
        <taxon>Metazoa</taxon>
        <taxon>Ecdysozoa</taxon>
        <taxon>Arthropoda</taxon>
        <taxon>Hexapoda</taxon>
        <taxon>Insecta</taxon>
        <taxon>Pterygota</taxon>
        <taxon>Neoptera</taxon>
        <taxon>Endopterygota</taxon>
        <taxon>Coleoptera</taxon>
        <taxon>Polyphaga</taxon>
        <taxon>Cucujiformia</taxon>
        <taxon>Curculionidae</taxon>
        <taxon>Dryophthorinae</taxon>
        <taxon>Rhynchophorus</taxon>
    </lineage>
</organism>
<dbReference type="EMBL" id="JAACXV010016788">
    <property type="protein sequence ID" value="KAF7264518.1"/>
    <property type="molecule type" value="Genomic_DNA"/>
</dbReference>
<dbReference type="CDD" id="cd00112">
    <property type="entry name" value="LDLa"/>
    <property type="match status" value="1"/>
</dbReference>
<keyword evidence="5" id="KW-1185">Reference proteome</keyword>
<dbReference type="Pfam" id="PF00057">
    <property type="entry name" value="Ldl_recept_a"/>
    <property type="match status" value="1"/>
</dbReference>
<evidence type="ECO:0000256" key="1">
    <source>
        <dbReference type="ARBA" id="ARBA00023157"/>
    </source>
</evidence>
<proteinExistence type="predicted"/>
<dbReference type="InterPro" id="IPR002172">
    <property type="entry name" value="LDrepeatLR_classA_rpt"/>
</dbReference>
<dbReference type="PROSITE" id="PS50068">
    <property type="entry name" value="LDLRA_2"/>
    <property type="match status" value="1"/>
</dbReference>
<dbReference type="EMBL" id="JAACXV010016790">
    <property type="protein sequence ID" value="KAF7264517.1"/>
    <property type="molecule type" value="Genomic_DNA"/>
</dbReference>
<evidence type="ECO:0000313" key="5">
    <source>
        <dbReference type="Proteomes" id="UP000625711"/>
    </source>
</evidence>
<feature type="disulfide bond" evidence="2">
    <location>
        <begin position="35"/>
        <end position="50"/>
    </location>
</feature>
<sequence length="66" mass="7428">MFSFSPFSAYRKCQPDDFHCGPKASDPCIPKEKKCDGYLDCRSGKDEQNCPGISCRLDQFRCANGQ</sequence>
<keyword evidence="1 2" id="KW-1015">Disulfide bond</keyword>
<evidence type="ECO:0000313" key="3">
    <source>
        <dbReference type="EMBL" id="KAF7264517.1"/>
    </source>
</evidence>
<dbReference type="InterPro" id="IPR036055">
    <property type="entry name" value="LDL_receptor-like_sf"/>
</dbReference>